<dbReference type="OrthoDB" id="7339216at2759"/>
<dbReference type="InterPro" id="IPR010562">
    <property type="entry name" value="Haemolymph_juvenile_hormone-bd"/>
</dbReference>
<dbReference type="AlphaFoldDB" id="A0A9P0BYD7"/>
<protein>
    <submittedName>
        <fullName evidence="2">Uncharacterized protein</fullName>
    </submittedName>
</protein>
<feature type="signal peptide" evidence="1">
    <location>
        <begin position="1"/>
        <end position="16"/>
    </location>
</feature>
<organism evidence="2 3">
    <name type="scientific">Chrysodeixis includens</name>
    <name type="common">Soybean looper</name>
    <name type="synonym">Pseudoplusia includens</name>
    <dbReference type="NCBI Taxonomy" id="689277"/>
    <lineage>
        <taxon>Eukaryota</taxon>
        <taxon>Metazoa</taxon>
        <taxon>Ecdysozoa</taxon>
        <taxon>Arthropoda</taxon>
        <taxon>Hexapoda</taxon>
        <taxon>Insecta</taxon>
        <taxon>Pterygota</taxon>
        <taxon>Neoptera</taxon>
        <taxon>Endopterygota</taxon>
        <taxon>Lepidoptera</taxon>
        <taxon>Glossata</taxon>
        <taxon>Ditrysia</taxon>
        <taxon>Noctuoidea</taxon>
        <taxon>Noctuidae</taxon>
        <taxon>Plusiinae</taxon>
        <taxon>Chrysodeixis</taxon>
    </lineage>
</organism>
<proteinExistence type="predicted"/>
<evidence type="ECO:0000313" key="3">
    <source>
        <dbReference type="Proteomes" id="UP001154114"/>
    </source>
</evidence>
<dbReference type="Proteomes" id="UP001154114">
    <property type="component" value="Chromosome 3"/>
</dbReference>
<feature type="chain" id="PRO_5040124954" evidence="1">
    <location>
        <begin position="17"/>
        <end position="228"/>
    </location>
</feature>
<reference evidence="2" key="1">
    <citation type="submission" date="2021-12" db="EMBL/GenBank/DDBJ databases">
        <authorList>
            <person name="King R."/>
        </authorList>
    </citation>
    <scope>NUCLEOTIDE SEQUENCE</scope>
</reference>
<name>A0A9P0BYD7_CHRIL</name>
<dbReference type="Pfam" id="PF06585">
    <property type="entry name" value="JHBP"/>
    <property type="match status" value="1"/>
</dbReference>
<accession>A0A9P0BYD7</accession>
<evidence type="ECO:0000313" key="2">
    <source>
        <dbReference type="EMBL" id="CAH0600215.1"/>
    </source>
</evidence>
<keyword evidence="1" id="KW-0732">Signal</keyword>
<sequence>MKTFIAFACLIASISAVPHDGAVAKDGNNERIVTGPIVDAIDELSQSIKDAGLDPFYIKREDKWFTLPVASIFNYAAFVEEILSTGLSDIKVNNLYFSFITSRLYFDFELPRVELAVGIAAGRAIVFSNEFEGKVSGKVVVDKVRIAGTGRVTVGIISGITVHSGDVDFTLGGIQSDFEVIIQGRDYSQEVNTFLSSTIPATIEAHTEEINELLEIVLLEHVRDQLYS</sequence>
<dbReference type="Gene3D" id="3.15.10.30">
    <property type="entry name" value="Haemolymph juvenile hormone binding protein"/>
    <property type="match status" value="1"/>
</dbReference>
<keyword evidence="3" id="KW-1185">Reference proteome</keyword>
<dbReference type="EMBL" id="LR824006">
    <property type="protein sequence ID" value="CAH0600215.1"/>
    <property type="molecule type" value="Genomic_DNA"/>
</dbReference>
<evidence type="ECO:0000256" key="1">
    <source>
        <dbReference type="SAM" id="SignalP"/>
    </source>
</evidence>
<dbReference type="InterPro" id="IPR038606">
    <property type="entry name" value="To_sf"/>
</dbReference>
<gene>
    <name evidence="2" type="ORF">CINC_LOCUS9187</name>
</gene>